<dbReference type="SUPFAM" id="SSF57196">
    <property type="entry name" value="EGF/Laminin"/>
    <property type="match status" value="1"/>
</dbReference>
<name>A0A7M5WID8_9CNID</name>
<keyword evidence="5" id="KW-0472">Membrane</keyword>
<dbReference type="Proteomes" id="UP000594262">
    <property type="component" value="Unplaced"/>
</dbReference>
<dbReference type="PROSITE" id="PS50026">
    <property type="entry name" value="EGF_3"/>
    <property type="match status" value="2"/>
</dbReference>
<feature type="chain" id="PRO_5029475681" description="EGF-like domain-containing protein" evidence="6">
    <location>
        <begin position="22"/>
        <end position="465"/>
    </location>
</feature>
<evidence type="ECO:0000256" key="5">
    <source>
        <dbReference type="SAM" id="Phobius"/>
    </source>
</evidence>
<keyword evidence="4" id="KW-0245">EGF-like domain</keyword>
<dbReference type="SUPFAM" id="SSF52058">
    <property type="entry name" value="L domain-like"/>
    <property type="match status" value="1"/>
</dbReference>
<dbReference type="EnsemblMetazoa" id="CLYHEMT001480.1">
    <property type="protein sequence ID" value="CLYHEMP001480.1"/>
    <property type="gene ID" value="CLYHEMG001480"/>
</dbReference>
<keyword evidence="2 6" id="KW-0732">Signal</keyword>
<evidence type="ECO:0000256" key="6">
    <source>
        <dbReference type="SAM" id="SignalP"/>
    </source>
</evidence>
<keyword evidence="1" id="KW-0433">Leucine-rich repeat</keyword>
<reference evidence="8" key="1">
    <citation type="submission" date="2021-01" db="UniProtKB">
        <authorList>
            <consortium name="EnsemblMetazoa"/>
        </authorList>
    </citation>
    <scope>IDENTIFICATION</scope>
</reference>
<comment type="caution">
    <text evidence="4">Lacks conserved residue(s) required for the propagation of feature annotation.</text>
</comment>
<feature type="signal peptide" evidence="6">
    <location>
        <begin position="1"/>
        <end position="21"/>
    </location>
</feature>
<dbReference type="OrthoDB" id="5972624at2759"/>
<keyword evidence="5" id="KW-0812">Transmembrane</keyword>
<dbReference type="PROSITE" id="PS51450">
    <property type="entry name" value="LRR"/>
    <property type="match status" value="2"/>
</dbReference>
<dbReference type="CDD" id="cd00054">
    <property type="entry name" value="EGF_CA"/>
    <property type="match status" value="1"/>
</dbReference>
<dbReference type="GO" id="GO:0031012">
    <property type="term" value="C:extracellular matrix"/>
    <property type="evidence" value="ECO:0007669"/>
    <property type="project" value="TreeGrafter"/>
</dbReference>
<dbReference type="PANTHER" id="PTHR24373">
    <property type="entry name" value="SLIT RELATED LEUCINE-RICH REPEAT NEURONAL PROTEIN"/>
    <property type="match status" value="1"/>
</dbReference>
<dbReference type="InterPro" id="IPR050328">
    <property type="entry name" value="Dev_Immune_Receptor"/>
</dbReference>
<feature type="transmembrane region" description="Helical" evidence="5">
    <location>
        <begin position="412"/>
        <end position="435"/>
    </location>
</feature>
<dbReference type="InterPro" id="IPR000742">
    <property type="entry name" value="EGF"/>
</dbReference>
<keyword evidence="5" id="KW-1133">Transmembrane helix</keyword>
<dbReference type="Gene3D" id="3.80.10.10">
    <property type="entry name" value="Ribonuclease Inhibitor"/>
    <property type="match status" value="2"/>
</dbReference>
<feature type="domain" description="EGF-like" evidence="7">
    <location>
        <begin position="321"/>
        <end position="358"/>
    </location>
</feature>
<organism evidence="8 9">
    <name type="scientific">Clytia hemisphaerica</name>
    <dbReference type="NCBI Taxonomy" id="252671"/>
    <lineage>
        <taxon>Eukaryota</taxon>
        <taxon>Metazoa</taxon>
        <taxon>Cnidaria</taxon>
        <taxon>Hydrozoa</taxon>
        <taxon>Hydroidolina</taxon>
        <taxon>Leptothecata</taxon>
        <taxon>Obeliida</taxon>
        <taxon>Clytiidae</taxon>
        <taxon>Clytia</taxon>
    </lineage>
</organism>
<protein>
    <recommendedName>
        <fullName evidence="7">EGF-like domain-containing protein</fullName>
    </recommendedName>
</protein>
<keyword evidence="9" id="KW-1185">Reference proteome</keyword>
<keyword evidence="4" id="KW-1015">Disulfide bond</keyword>
<evidence type="ECO:0000256" key="1">
    <source>
        <dbReference type="ARBA" id="ARBA00022614"/>
    </source>
</evidence>
<dbReference type="PROSITE" id="PS01186">
    <property type="entry name" value="EGF_2"/>
    <property type="match status" value="2"/>
</dbReference>
<sequence length="465" mass="52536">MAKRIFILVILIIQIANISSSIKGCINNGTVFSCIGSNLTSDDLPSIFGNLPPNLTTLIFDENNITNINLMGETSKNFFNLTKISLRLNKITKFPENLQSIFPNLEVLELSGNHIESLDLIKIPTLRELYLDSNRLEYLTNNTFAHLNGLSILSLERNDIQFITANAFYNLTSLKYISLAGNKIADLHSGLFDSFRTNDGIIVNLSSNIIQSIPYNLFTFESVRNIDLSGNEIWNIKNDAFLELIAVDGSINLENNILKMVPLFPELPSGIIKLEGNPLICNCDLFARTKAQGEITFNGTCQHPEEERGRNINDVKSNICTYCDLHKPCQNKGHCIDYPGNFFYKCICEKPYYGQRCEEFDHDWRNCTNITCPVHSECIEIRAYNYECQCVDGFKGNPCVPVHTDENSRMSFYITIGLAMLGGIVLIFCFVCCCMKRYRKHESYMVVPSERTNIGEAEDSKYGGL</sequence>
<dbReference type="InterPro" id="IPR001611">
    <property type="entry name" value="Leu-rich_rpt"/>
</dbReference>
<dbReference type="GO" id="GO:0005615">
    <property type="term" value="C:extracellular space"/>
    <property type="evidence" value="ECO:0007669"/>
    <property type="project" value="TreeGrafter"/>
</dbReference>
<dbReference type="SMART" id="SM00181">
    <property type="entry name" value="EGF"/>
    <property type="match status" value="2"/>
</dbReference>
<proteinExistence type="predicted"/>
<dbReference type="AlphaFoldDB" id="A0A7M5WID8"/>
<evidence type="ECO:0000313" key="9">
    <source>
        <dbReference type="Proteomes" id="UP000594262"/>
    </source>
</evidence>
<keyword evidence="3" id="KW-0677">Repeat</keyword>
<dbReference type="InterPro" id="IPR032675">
    <property type="entry name" value="LRR_dom_sf"/>
</dbReference>
<dbReference type="PROSITE" id="PS00022">
    <property type="entry name" value="EGF_1"/>
    <property type="match status" value="2"/>
</dbReference>
<dbReference type="PROSITE" id="PS51257">
    <property type="entry name" value="PROKAR_LIPOPROTEIN"/>
    <property type="match status" value="1"/>
</dbReference>
<feature type="disulfide bond" evidence="4">
    <location>
        <begin position="348"/>
        <end position="357"/>
    </location>
</feature>
<evidence type="ECO:0000259" key="7">
    <source>
        <dbReference type="PROSITE" id="PS50026"/>
    </source>
</evidence>
<dbReference type="PANTHER" id="PTHR24373:SF370">
    <property type="entry name" value="FISH-LIPS, ISOFORM E"/>
    <property type="match status" value="1"/>
</dbReference>
<dbReference type="Gene3D" id="2.10.25.10">
    <property type="entry name" value="Laminin"/>
    <property type="match status" value="1"/>
</dbReference>
<dbReference type="SMART" id="SM00369">
    <property type="entry name" value="LRR_TYP"/>
    <property type="match status" value="6"/>
</dbReference>
<evidence type="ECO:0000256" key="2">
    <source>
        <dbReference type="ARBA" id="ARBA00022729"/>
    </source>
</evidence>
<feature type="domain" description="EGF-like" evidence="7">
    <location>
        <begin position="363"/>
        <end position="400"/>
    </location>
</feature>
<evidence type="ECO:0000256" key="3">
    <source>
        <dbReference type="ARBA" id="ARBA00022737"/>
    </source>
</evidence>
<evidence type="ECO:0000256" key="4">
    <source>
        <dbReference type="PROSITE-ProRule" id="PRU00076"/>
    </source>
</evidence>
<dbReference type="InterPro" id="IPR003591">
    <property type="entry name" value="Leu-rich_rpt_typical-subtyp"/>
</dbReference>
<evidence type="ECO:0000313" key="8">
    <source>
        <dbReference type="EnsemblMetazoa" id="CLYHEMP001480.1"/>
    </source>
</evidence>
<accession>A0A7M5WID8</accession>
<feature type="disulfide bond" evidence="4">
    <location>
        <begin position="390"/>
        <end position="399"/>
    </location>
</feature>
<feature type="disulfide bond" evidence="4">
    <location>
        <begin position="329"/>
        <end position="346"/>
    </location>
</feature>
<dbReference type="Pfam" id="PF13855">
    <property type="entry name" value="LRR_8"/>
    <property type="match status" value="1"/>
</dbReference>